<evidence type="ECO:0000256" key="2">
    <source>
        <dbReference type="ARBA" id="ARBA00022603"/>
    </source>
</evidence>
<evidence type="ECO:0000256" key="4">
    <source>
        <dbReference type="ARBA" id="ARBA00022691"/>
    </source>
</evidence>
<keyword evidence="4" id="KW-0949">S-adenosyl-L-methionine</keyword>
<dbReference type="InterPro" id="IPR049470">
    <property type="entry name" value="TRM61_C"/>
</dbReference>
<dbReference type="KEGG" id="tsr:106538240"/>
<keyword evidence="3" id="KW-0808">Transferase</keyword>
<dbReference type="CDD" id="cd02440">
    <property type="entry name" value="AdoMet_MTases"/>
    <property type="match status" value="1"/>
</dbReference>
<dbReference type="Proteomes" id="UP000504617">
    <property type="component" value="Unplaced"/>
</dbReference>
<name>A0A6I9X1E2_9SAUR</name>
<dbReference type="CTD" id="55006"/>
<evidence type="ECO:0000313" key="8">
    <source>
        <dbReference type="Proteomes" id="UP000504617"/>
    </source>
</evidence>
<dbReference type="GO" id="GO:0005739">
    <property type="term" value="C:mitochondrion"/>
    <property type="evidence" value="ECO:0007669"/>
    <property type="project" value="TreeGrafter"/>
</dbReference>
<dbReference type="AlphaFoldDB" id="A0A6I9X1E2"/>
<dbReference type="PANTHER" id="PTHR12133:SF1">
    <property type="entry name" value="TRNA (ADENINE(58)-N(1))-METHYLTRANSFERASE, MITOCHONDRIAL"/>
    <property type="match status" value="1"/>
</dbReference>
<comment type="catalytic activity">
    <reaction evidence="6">
        <text>an adenosine in mRNA + S-adenosyl-L-methionine = an N(1)-methyladenosine in mRNA + S-adenosyl-L-homocysteine + H(+)</text>
        <dbReference type="Rhea" id="RHEA:55392"/>
        <dbReference type="Rhea" id="RHEA-COMP:12414"/>
        <dbReference type="Rhea" id="RHEA-COMP:12415"/>
        <dbReference type="ChEBI" id="CHEBI:15378"/>
        <dbReference type="ChEBI" id="CHEBI:57856"/>
        <dbReference type="ChEBI" id="CHEBI:59789"/>
        <dbReference type="ChEBI" id="CHEBI:74411"/>
        <dbReference type="ChEBI" id="CHEBI:74491"/>
    </reaction>
</comment>
<dbReference type="GeneID" id="106538240"/>
<keyword evidence="8" id="KW-1185">Reference proteome</keyword>
<dbReference type="OrthoDB" id="5585464at2759"/>
<keyword evidence="5" id="KW-0819">tRNA processing</keyword>
<dbReference type="Gene3D" id="3.10.330.20">
    <property type="match status" value="1"/>
</dbReference>
<reference evidence="9" key="1">
    <citation type="submission" date="2025-08" db="UniProtKB">
        <authorList>
            <consortium name="RefSeq"/>
        </authorList>
    </citation>
    <scope>IDENTIFICATION</scope>
    <source>
        <tissue evidence="9">Skeletal muscle</tissue>
    </source>
</reference>
<dbReference type="Gene3D" id="3.40.50.150">
    <property type="entry name" value="Vaccinia Virus protein VP39"/>
    <property type="match status" value="1"/>
</dbReference>
<keyword evidence="2" id="KW-0489">Methyltransferase</keyword>
<proteinExistence type="predicted"/>
<dbReference type="SUPFAM" id="SSF53335">
    <property type="entry name" value="S-adenosyl-L-methionine-dependent methyltransferases"/>
    <property type="match status" value="1"/>
</dbReference>
<protein>
    <recommendedName>
        <fullName evidence="1">tRNA (adenine(58)-N(1))-methyltransferase</fullName>
        <ecNumber evidence="1">2.1.1.220</ecNumber>
    </recommendedName>
</protein>
<evidence type="ECO:0000259" key="7">
    <source>
        <dbReference type="Pfam" id="PF08704"/>
    </source>
</evidence>
<organism evidence="8 9">
    <name type="scientific">Thamnophis sirtalis</name>
    <dbReference type="NCBI Taxonomy" id="35019"/>
    <lineage>
        <taxon>Eukaryota</taxon>
        <taxon>Metazoa</taxon>
        <taxon>Chordata</taxon>
        <taxon>Craniata</taxon>
        <taxon>Vertebrata</taxon>
        <taxon>Euteleostomi</taxon>
        <taxon>Lepidosauria</taxon>
        <taxon>Squamata</taxon>
        <taxon>Bifurcata</taxon>
        <taxon>Unidentata</taxon>
        <taxon>Episquamata</taxon>
        <taxon>Toxicofera</taxon>
        <taxon>Serpentes</taxon>
        <taxon>Colubroidea</taxon>
        <taxon>Colubridae</taxon>
        <taxon>Natricinae</taxon>
        <taxon>Thamnophis</taxon>
    </lineage>
</organism>
<dbReference type="RefSeq" id="XP_013908156.1">
    <property type="nucleotide sequence ID" value="XM_014052681.1"/>
</dbReference>
<dbReference type="InterPro" id="IPR029063">
    <property type="entry name" value="SAM-dependent_MTases_sf"/>
</dbReference>
<accession>A0A6I9X1E2</accession>
<dbReference type="GO" id="GO:0031515">
    <property type="term" value="C:tRNA (m1A) methyltransferase complex"/>
    <property type="evidence" value="ECO:0007669"/>
    <property type="project" value="InterPro"/>
</dbReference>
<evidence type="ECO:0000256" key="5">
    <source>
        <dbReference type="ARBA" id="ARBA00022694"/>
    </source>
</evidence>
<evidence type="ECO:0000256" key="3">
    <source>
        <dbReference type="ARBA" id="ARBA00022679"/>
    </source>
</evidence>
<dbReference type="EC" id="2.1.1.220" evidence="1"/>
<dbReference type="PANTHER" id="PTHR12133">
    <property type="entry name" value="TRNA (ADENINE(58)-N(1))-METHYLTRANSFERASE"/>
    <property type="match status" value="1"/>
</dbReference>
<evidence type="ECO:0000256" key="6">
    <source>
        <dbReference type="ARBA" id="ARBA00048481"/>
    </source>
</evidence>
<dbReference type="InterPro" id="IPR014816">
    <property type="entry name" value="tRNA_MeTrfase_Gcd14"/>
</dbReference>
<evidence type="ECO:0000313" key="9">
    <source>
        <dbReference type="RefSeq" id="XP_013908156.1"/>
    </source>
</evidence>
<dbReference type="PROSITE" id="PS51620">
    <property type="entry name" value="SAM_TRM61"/>
    <property type="match status" value="1"/>
</dbReference>
<dbReference type="GO" id="GO:0030488">
    <property type="term" value="P:tRNA methylation"/>
    <property type="evidence" value="ECO:0007669"/>
    <property type="project" value="InterPro"/>
</dbReference>
<dbReference type="Pfam" id="PF08704">
    <property type="entry name" value="GCD14"/>
    <property type="match status" value="1"/>
</dbReference>
<evidence type="ECO:0000256" key="1">
    <source>
        <dbReference type="ARBA" id="ARBA00012796"/>
    </source>
</evidence>
<dbReference type="GO" id="GO:0160107">
    <property type="term" value="F:tRNA (adenine(58)-N1)-methyltransferase activity"/>
    <property type="evidence" value="ECO:0007669"/>
    <property type="project" value="UniProtKB-EC"/>
</dbReference>
<feature type="domain" description="tRNA (adenine(58)-N(1))-methyltransferase catalytic subunit TRM61 C-terminal" evidence="7">
    <location>
        <begin position="91"/>
        <end position="334"/>
    </location>
</feature>
<dbReference type="FunFam" id="3.40.50.150:FF:000181">
    <property type="entry name" value="tRNA (Adenine(58)-N(1))-methyltransferase, mitochondrial isoform X4"/>
    <property type="match status" value="1"/>
</dbReference>
<gene>
    <name evidence="9" type="primary">TRMT61B</name>
</gene>
<sequence length="358" mass="39884">MPGEKGCTSGLECQGWSSVIPKRTGTSCKESPQSVPKALVAGCLLARRATETKGWNSQNRFSEIVGKLPGQLFQTSQGKILLIRRPSLEEYVLLMDRMPSIVSPKDANTMLLLMDITQGDTVLEAGSGSGSMSLFLSKAVGSQGHVISYEIKKQHHKLAERNFWQWRKAWKIGHGKEWPNNVDFINQDILTAAEDLKSVTLDAVVLDMLSPQNALPAIFPSLKQGGVCVVYFANITQVIELMEAIRIRKLALFCEKVLEVTHRDWLICPSTWEKRNVLKNTASELNINDETVCHYENDVSAEERGNEALASANIRTPYVAKPFPHQVNHTVFLVKLRKFNALNPNTAPDGMCQFEDCT</sequence>